<sequence length="85" mass="9123">MKIKNNSAKSLLTMLILAVLFFGLIPGSVQAQLVPCGPGTAKENCELCDFFVLFDNIVKFVLQKLVPPIAALMLVFGGSMFFAAA</sequence>
<proteinExistence type="predicted"/>
<dbReference type="EMBL" id="PETZ01000049">
    <property type="protein sequence ID" value="PIV44973.1"/>
    <property type="molecule type" value="Genomic_DNA"/>
</dbReference>
<protein>
    <submittedName>
        <fullName evidence="3">Uncharacterized protein</fullName>
    </submittedName>
</protein>
<comment type="caution">
    <text evidence="3">The sequence shown here is derived from an EMBL/GenBank/DDBJ whole genome shotgun (WGS) entry which is preliminary data.</text>
</comment>
<reference evidence="4" key="1">
    <citation type="submission" date="2017-09" db="EMBL/GenBank/DDBJ databases">
        <title>Depth-based differentiation of microbial function through sediment-hosted aquifers and enrichment of novel symbionts in the deep terrestrial subsurface.</title>
        <authorList>
            <person name="Probst A.J."/>
            <person name="Ladd B."/>
            <person name="Jarett J.K."/>
            <person name="Geller-Mcgrath D.E."/>
            <person name="Sieber C.M.K."/>
            <person name="Emerson J.B."/>
            <person name="Anantharaman K."/>
            <person name="Thomas B.C."/>
            <person name="Malmstrom R."/>
            <person name="Stieglmeier M."/>
            <person name="Klingl A."/>
            <person name="Woyke T."/>
            <person name="Ryan C.M."/>
            <person name="Banfield J.F."/>
        </authorList>
    </citation>
    <scope>NUCLEOTIDE SEQUENCE [LARGE SCALE GENOMIC DNA]</scope>
</reference>
<feature type="signal peptide" evidence="2">
    <location>
        <begin position="1"/>
        <end position="31"/>
    </location>
</feature>
<keyword evidence="1" id="KW-0472">Membrane</keyword>
<evidence type="ECO:0000256" key="2">
    <source>
        <dbReference type="SAM" id="SignalP"/>
    </source>
</evidence>
<dbReference type="Proteomes" id="UP000230864">
    <property type="component" value="Unassembled WGS sequence"/>
</dbReference>
<feature type="non-terminal residue" evidence="3">
    <location>
        <position position="85"/>
    </location>
</feature>
<evidence type="ECO:0000313" key="4">
    <source>
        <dbReference type="Proteomes" id="UP000230864"/>
    </source>
</evidence>
<feature type="chain" id="PRO_5014869856" evidence="2">
    <location>
        <begin position="32"/>
        <end position="85"/>
    </location>
</feature>
<organism evidence="3 4">
    <name type="scientific">Candidatus Nealsonbacteria bacterium CG02_land_8_20_14_3_00_37_10</name>
    <dbReference type="NCBI Taxonomy" id="1974699"/>
    <lineage>
        <taxon>Bacteria</taxon>
        <taxon>Candidatus Nealsoniibacteriota</taxon>
    </lineage>
</organism>
<dbReference type="AlphaFoldDB" id="A0A2M7D948"/>
<gene>
    <name evidence="3" type="ORF">COS25_02330</name>
</gene>
<keyword evidence="2" id="KW-0732">Signal</keyword>
<evidence type="ECO:0000313" key="3">
    <source>
        <dbReference type="EMBL" id="PIV44973.1"/>
    </source>
</evidence>
<accession>A0A2M7D948</accession>
<name>A0A2M7D948_9BACT</name>
<keyword evidence="1" id="KW-0812">Transmembrane</keyword>
<keyword evidence="1" id="KW-1133">Transmembrane helix</keyword>
<evidence type="ECO:0000256" key="1">
    <source>
        <dbReference type="SAM" id="Phobius"/>
    </source>
</evidence>
<feature type="transmembrane region" description="Helical" evidence="1">
    <location>
        <begin position="65"/>
        <end position="84"/>
    </location>
</feature>